<protein>
    <recommendedName>
        <fullName evidence="10">Phosphate transport system permease protein</fullName>
    </recommendedName>
</protein>
<evidence type="ECO:0000256" key="1">
    <source>
        <dbReference type="ARBA" id="ARBA00004651"/>
    </source>
</evidence>
<evidence type="ECO:0000313" key="12">
    <source>
        <dbReference type="EMBL" id="MDR6203153.1"/>
    </source>
</evidence>
<comment type="caution">
    <text evidence="10">Lacks conserved residue(s) required for the propagation of feature annotation.</text>
</comment>
<dbReference type="Gene3D" id="1.10.3720.10">
    <property type="entry name" value="MetI-like"/>
    <property type="match status" value="1"/>
</dbReference>
<dbReference type="EMBL" id="JAVIZN010000002">
    <property type="protein sequence ID" value="MDR6203153.1"/>
    <property type="molecule type" value="Genomic_DNA"/>
</dbReference>
<gene>
    <name evidence="12" type="ORF">QF025_001873</name>
</gene>
<dbReference type="Proteomes" id="UP001245184">
    <property type="component" value="Unassembled WGS sequence"/>
</dbReference>
<sequence>MALTGAAFIGRTWRAPASSVHVRTTCIIRRATYVAWQLEKVHQALMSDIQLASGAPGATPPGSASQQKAPSRAGDVIFGGLARLAAIVTLLLLGGIIVSLVVASMPSIRQFGLSFLWNAEWDPPSKQFGALVPIYGTIATSIIALIIAVPVSFGIALFLTELSPAWLRRPLGIAIELLAAIPSIVYGMWGLLVFAPIFATWFEKPLGAVLGGIPVIGALFQGAPIGIGILCAGVILAIMIIPYIASVMRDVFEVTPVLLKESAYGIGCTTWEVMWKIVLPFTKSGVIGGVMLGLGRALGETMAVTFVIGNTNLLDNVSLFSPGNSITSALANEFAEADPGLHTSALMELGLILFVITFIVLAISKVMLLRLEKGEGAK</sequence>
<keyword evidence="6 9" id="KW-0812">Transmembrane</keyword>
<feature type="transmembrane region" description="Helical" evidence="9">
    <location>
        <begin position="81"/>
        <end position="108"/>
    </location>
</feature>
<dbReference type="InterPro" id="IPR035906">
    <property type="entry name" value="MetI-like_sf"/>
</dbReference>
<proteinExistence type="inferred from homology"/>
<evidence type="ECO:0000256" key="10">
    <source>
        <dbReference type="RuleBase" id="RU363054"/>
    </source>
</evidence>
<accession>A0ABD5CCX9</accession>
<evidence type="ECO:0000256" key="9">
    <source>
        <dbReference type="RuleBase" id="RU363032"/>
    </source>
</evidence>
<evidence type="ECO:0000259" key="11">
    <source>
        <dbReference type="PROSITE" id="PS50928"/>
    </source>
</evidence>
<feature type="transmembrane region" description="Helical" evidence="9">
    <location>
        <begin position="349"/>
        <end position="368"/>
    </location>
</feature>
<dbReference type="PROSITE" id="PS50928">
    <property type="entry name" value="ABC_TM1"/>
    <property type="match status" value="1"/>
</dbReference>
<dbReference type="AlphaFoldDB" id="A0ABD5CCX9"/>
<dbReference type="Pfam" id="PF00528">
    <property type="entry name" value="BPD_transp_1"/>
    <property type="match status" value="1"/>
</dbReference>
<dbReference type="GO" id="GO:0006817">
    <property type="term" value="P:phosphate ion transport"/>
    <property type="evidence" value="ECO:0007669"/>
    <property type="project" value="UniProtKB-KW"/>
</dbReference>
<dbReference type="NCBIfam" id="NF008435">
    <property type="entry name" value="PRK11275.1"/>
    <property type="match status" value="1"/>
</dbReference>
<keyword evidence="10" id="KW-0997">Cell inner membrane</keyword>
<evidence type="ECO:0000256" key="2">
    <source>
        <dbReference type="ARBA" id="ARBA00007069"/>
    </source>
</evidence>
<name>A0ABD5CCX9_9BURK</name>
<evidence type="ECO:0000256" key="5">
    <source>
        <dbReference type="ARBA" id="ARBA00022592"/>
    </source>
</evidence>
<dbReference type="InterPro" id="IPR051124">
    <property type="entry name" value="Phosphate_Transport_Permease"/>
</dbReference>
<feature type="transmembrane region" description="Helical" evidence="9">
    <location>
        <begin position="171"/>
        <end position="195"/>
    </location>
</feature>
<evidence type="ECO:0000256" key="4">
    <source>
        <dbReference type="ARBA" id="ARBA00022475"/>
    </source>
</evidence>
<reference evidence="12 13" key="1">
    <citation type="submission" date="2023-08" db="EMBL/GenBank/DDBJ databases">
        <title>Genome sequencing of plant associated microbes to promote plant fitness in Sorghum bicolor and Oryza sativa.</title>
        <authorList>
            <person name="Coleman-Derr D."/>
        </authorList>
    </citation>
    <scope>NUCLEOTIDE SEQUENCE [LARGE SCALE GENOMIC DNA]</scope>
    <source>
        <strain evidence="12 13">SLBN-33</strain>
    </source>
</reference>
<dbReference type="InterPro" id="IPR000515">
    <property type="entry name" value="MetI-like"/>
</dbReference>
<keyword evidence="7 9" id="KW-1133">Transmembrane helix</keyword>
<evidence type="ECO:0000256" key="3">
    <source>
        <dbReference type="ARBA" id="ARBA00022448"/>
    </source>
</evidence>
<evidence type="ECO:0000313" key="13">
    <source>
        <dbReference type="Proteomes" id="UP001245184"/>
    </source>
</evidence>
<dbReference type="CDD" id="cd06261">
    <property type="entry name" value="TM_PBP2"/>
    <property type="match status" value="1"/>
</dbReference>
<feature type="transmembrane region" description="Helical" evidence="9">
    <location>
        <begin position="227"/>
        <end position="245"/>
    </location>
</feature>
<dbReference type="PANTHER" id="PTHR30425">
    <property type="entry name" value="PHOSPHATE TRANSPORT SYSTEM PERMEASE PROTEIN PST"/>
    <property type="match status" value="1"/>
</dbReference>
<keyword evidence="4" id="KW-1003">Cell membrane</keyword>
<dbReference type="SUPFAM" id="SSF161098">
    <property type="entry name" value="MetI-like"/>
    <property type="match status" value="1"/>
</dbReference>
<evidence type="ECO:0000256" key="7">
    <source>
        <dbReference type="ARBA" id="ARBA00022989"/>
    </source>
</evidence>
<keyword evidence="8 9" id="KW-0472">Membrane</keyword>
<feature type="domain" description="ABC transmembrane type-1" evidence="11">
    <location>
        <begin position="134"/>
        <end position="364"/>
    </location>
</feature>
<organism evidence="12 13">
    <name type="scientific">Paraburkholderia graminis</name>
    <dbReference type="NCBI Taxonomy" id="60548"/>
    <lineage>
        <taxon>Bacteria</taxon>
        <taxon>Pseudomonadati</taxon>
        <taxon>Pseudomonadota</taxon>
        <taxon>Betaproteobacteria</taxon>
        <taxon>Burkholderiales</taxon>
        <taxon>Burkholderiaceae</taxon>
        <taxon>Paraburkholderia</taxon>
    </lineage>
</organism>
<dbReference type="NCBIfam" id="TIGR02138">
    <property type="entry name" value="phosphate_pstC"/>
    <property type="match status" value="1"/>
</dbReference>
<comment type="caution">
    <text evidence="12">The sequence shown here is derived from an EMBL/GenBank/DDBJ whole genome shotgun (WGS) entry which is preliminary data.</text>
</comment>
<feature type="transmembrane region" description="Helical" evidence="9">
    <location>
        <begin position="128"/>
        <end position="159"/>
    </location>
</feature>
<evidence type="ECO:0000256" key="6">
    <source>
        <dbReference type="ARBA" id="ARBA00022692"/>
    </source>
</evidence>
<keyword evidence="3 9" id="KW-0813">Transport</keyword>
<comment type="similarity">
    <text evidence="2 10">Belongs to the binding-protein-dependent transport system permease family. CysTW subfamily.</text>
</comment>
<keyword evidence="5 10" id="KW-0592">Phosphate transport</keyword>
<dbReference type="InterPro" id="IPR011864">
    <property type="entry name" value="Phosphate_PstC"/>
</dbReference>
<dbReference type="GO" id="GO:0005886">
    <property type="term" value="C:plasma membrane"/>
    <property type="evidence" value="ECO:0007669"/>
    <property type="project" value="UniProtKB-SubCell"/>
</dbReference>
<evidence type="ECO:0000256" key="8">
    <source>
        <dbReference type="ARBA" id="ARBA00023136"/>
    </source>
</evidence>
<dbReference type="PANTHER" id="PTHR30425:SF1">
    <property type="entry name" value="PHOSPHATE TRANSPORT SYSTEM PERMEASE PROTEIN PSTC"/>
    <property type="match status" value="1"/>
</dbReference>
<comment type="function">
    <text evidence="10">Part of the binding-protein-dependent transport system for phosphate; probably responsible for the translocation of the substrate across the membrane.</text>
</comment>
<comment type="subcellular location">
    <subcellularLocation>
        <location evidence="10">Cell inner membrane</location>
        <topology evidence="10">Multi-pass membrane protein</topology>
    </subcellularLocation>
    <subcellularLocation>
        <location evidence="1 9">Cell membrane</location>
        <topology evidence="1 9">Multi-pass membrane protein</topology>
    </subcellularLocation>
</comment>